<dbReference type="PROSITE" id="PS51192">
    <property type="entry name" value="HELICASE_ATP_BIND_1"/>
    <property type="match status" value="1"/>
</dbReference>
<dbReference type="InterPro" id="IPR027417">
    <property type="entry name" value="P-loop_NTPase"/>
</dbReference>
<organism evidence="2 3">
    <name type="scientific">Durusdinium trenchii</name>
    <dbReference type="NCBI Taxonomy" id="1381693"/>
    <lineage>
        <taxon>Eukaryota</taxon>
        <taxon>Sar</taxon>
        <taxon>Alveolata</taxon>
        <taxon>Dinophyceae</taxon>
        <taxon>Suessiales</taxon>
        <taxon>Symbiodiniaceae</taxon>
        <taxon>Durusdinium</taxon>
    </lineage>
</organism>
<feature type="domain" description="Helicase ATP-binding" evidence="1">
    <location>
        <begin position="60"/>
        <end position="198"/>
    </location>
</feature>
<keyword evidence="3" id="KW-1185">Reference proteome</keyword>
<dbReference type="Pfam" id="PF04851">
    <property type="entry name" value="ResIII"/>
    <property type="match status" value="1"/>
</dbReference>
<dbReference type="EMBL" id="CAXAMN010026051">
    <property type="protein sequence ID" value="CAK9100350.1"/>
    <property type="molecule type" value="Genomic_DNA"/>
</dbReference>
<comment type="caution">
    <text evidence="2">The sequence shown here is derived from an EMBL/GenBank/DDBJ whole genome shotgun (WGS) entry which is preliminary data.</text>
</comment>
<gene>
    <name evidence="2" type="ORF">CCMP2556_LOCUS47429</name>
</gene>
<dbReference type="Proteomes" id="UP001642484">
    <property type="component" value="Unassembled WGS sequence"/>
</dbReference>
<dbReference type="InterPro" id="IPR006935">
    <property type="entry name" value="Helicase/UvrB_N"/>
</dbReference>
<reference evidence="2 3" key="1">
    <citation type="submission" date="2024-02" db="EMBL/GenBank/DDBJ databases">
        <authorList>
            <person name="Chen Y."/>
            <person name="Shah S."/>
            <person name="Dougan E. K."/>
            <person name="Thang M."/>
            <person name="Chan C."/>
        </authorList>
    </citation>
    <scope>NUCLEOTIDE SEQUENCE [LARGE SCALE GENOMIC DNA]</scope>
</reference>
<dbReference type="Gene3D" id="6.10.140.530">
    <property type="match status" value="1"/>
</dbReference>
<proteinExistence type="predicted"/>
<evidence type="ECO:0000313" key="3">
    <source>
        <dbReference type="Proteomes" id="UP001642484"/>
    </source>
</evidence>
<accession>A0ABP0RIC4</accession>
<name>A0ABP0RIC4_9DINO</name>
<dbReference type="InterPro" id="IPR014001">
    <property type="entry name" value="Helicase_ATP-bd"/>
</dbReference>
<dbReference type="Gene3D" id="3.40.50.300">
    <property type="entry name" value="P-loop containing nucleotide triphosphate hydrolases"/>
    <property type="match status" value="2"/>
</dbReference>
<dbReference type="PANTHER" id="PTHR47396">
    <property type="entry name" value="TYPE I RESTRICTION ENZYME ECOKI R PROTEIN"/>
    <property type="match status" value="1"/>
</dbReference>
<dbReference type="SUPFAM" id="SSF52540">
    <property type="entry name" value="P-loop containing nucleoside triphosphate hydrolases"/>
    <property type="match status" value="1"/>
</dbReference>
<dbReference type="InterPro" id="IPR050742">
    <property type="entry name" value="Helicase_Restrict-Modif_Enz"/>
</dbReference>
<evidence type="ECO:0000313" key="2">
    <source>
        <dbReference type="EMBL" id="CAK9100350.1"/>
    </source>
</evidence>
<dbReference type="PANTHER" id="PTHR47396:SF1">
    <property type="entry name" value="ATP-DEPENDENT HELICASE IRC3-RELATED"/>
    <property type="match status" value="1"/>
</dbReference>
<dbReference type="InterPro" id="IPR001650">
    <property type="entry name" value="Helicase_C-like"/>
</dbReference>
<evidence type="ECO:0000259" key="1">
    <source>
        <dbReference type="PROSITE" id="PS51192"/>
    </source>
</evidence>
<protein>
    <recommendedName>
        <fullName evidence="1">Helicase ATP-binding domain-containing protein</fullName>
    </recommendedName>
</protein>
<dbReference type="SMART" id="SM00487">
    <property type="entry name" value="DEXDc"/>
    <property type="match status" value="1"/>
</dbReference>
<dbReference type="Pfam" id="PF00271">
    <property type="entry name" value="Helicase_C"/>
    <property type="match status" value="1"/>
</dbReference>
<sequence length="916" mass="106124">MRWVRPQPPLRYVVLRRLCAVVVVCMCQWGCAHLTALHGYPQPRARAYQQEAVDFFFKNAKQAAEGHGLRFQMACGTGKTFTYALIIRRDMAEHPGGHHVIFVPWRDLARQTAAELERLGVKSCIIGDGCTELDWSAPVIVCVYASAYRLRGNTFRIKIVDEAHHLEMKGDAGFARDIMHGVSSELAAHFTATFYNTTGVHFRYDFDRAVDEGHVCDFLLTVPFGGPRKDVMGKWIVEKRKQLAPMLVVLNRVDRAKSCAKLLCDLGLSARALHSKMNYTVRSEVKDAVRTGQLEAACIVNMFNEGVSMNELKSVIFWDKRCSAVNVKQLSMRVTRLHETKPIAHVVLPLCEDLRYDREIRNIIRSLAAVNSNVKTGIRQQCAGWFNVVNLQRNQSSPWSAESDNISEQIFDRFGRYLAGPRVQAATARPARGIRRKPFYKCFLRFGSKTHLAKHKWFQTLREAQQTSIRACTCDFLFCGHVLVSALVVVHILLLQDFSGSVDQLKDFVVLHGHLPRVAAKRAHKKDEAFLARFLKYVKRKLTSDELSQAQIFQLKLIPLMQERIEEWTKFAENHQNFDWKDRCRQLKDWEAKHHRLPKGRGTSPEEKYLMRWLVEVGRRFRKDELSKEQVNALMDIPGLQVMLDKWTRQLFSKKAQQLSWSQGCQELGAWMKTKRRMPRQTAQWEEHCLWHWLRLVRLRFVNNTLTTEEIQQLEEIPTMLKEMLWWEARWGPKERWLNHCEELKEWLETRDFPYEGPNASLNETRLAIWYKIAVQKLKKGTLSAEQTHALASIPQLEGIADYKPAGKTRFLELLWHRRFLELQVWQLTHKKLPTRTAGNPRERTLAYWLAKSKWLFATGHLSHQQIEQLREIPGVDLQHSCRVQLNAAGKRKDDPHRAVTCVRALKSTVFAGETV</sequence>